<dbReference type="InterPro" id="IPR005031">
    <property type="entry name" value="COQ10_START"/>
</dbReference>
<evidence type="ECO:0000259" key="2">
    <source>
        <dbReference type="Pfam" id="PF03364"/>
    </source>
</evidence>
<organism evidence="3 4">
    <name type="scientific">Calycomorphotria hydatis</name>
    <dbReference type="NCBI Taxonomy" id="2528027"/>
    <lineage>
        <taxon>Bacteria</taxon>
        <taxon>Pseudomonadati</taxon>
        <taxon>Planctomycetota</taxon>
        <taxon>Planctomycetia</taxon>
        <taxon>Planctomycetales</taxon>
        <taxon>Planctomycetaceae</taxon>
        <taxon>Calycomorphotria</taxon>
    </lineage>
</organism>
<dbReference type="AlphaFoldDB" id="A0A517T454"/>
<name>A0A517T454_9PLAN</name>
<proteinExistence type="inferred from homology"/>
<protein>
    <recommendedName>
        <fullName evidence="2">Coenzyme Q-binding protein COQ10 START domain-containing protein</fullName>
    </recommendedName>
</protein>
<evidence type="ECO:0000313" key="3">
    <source>
        <dbReference type="EMBL" id="QDT63152.1"/>
    </source>
</evidence>
<comment type="similarity">
    <text evidence="1">Belongs to the ribosome association toxin RatA family.</text>
</comment>
<reference evidence="3 4" key="1">
    <citation type="submission" date="2019-02" db="EMBL/GenBank/DDBJ databases">
        <title>Deep-cultivation of Planctomycetes and their phenomic and genomic characterization uncovers novel biology.</title>
        <authorList>
            <person name="Wiegand S."/>
            <person name="Jogler M."/>
            <person name="Boedeker C."/>
            <person name="Pinto D."/>
            <person name="Vollmers J."/>
            <person name="Rivas-Marin E."/>
            <person name="Kohn T."/>
            <person name="Peeters S.H."/>
            <person name="Heuer A."/>
            <person name="Rast P."/>
            <person name="Oberbeckmann S."/>
            <person name="Bunk B."/>
            <person name="Jeske O."/>
            <person name="Meyerdierks A."/>
            <person name="Storesund J.E."/>
            <person name="Kallscheuer N."/>
            <person name="Luecker S."/>
            <person name="Lage O.M."/>
            <person name="Pohl T."/>
            <person name="Merkel B.J."/>
            <person name="Hornburger P."/>
            <person name="Mueller R.-W."/>
            <person name="Bruemmer F."/>
            <person name="Labrenz M."/>
            <person name="Spormann A.M."/>
            <person name="Op den Camp H."/>
            <person name="Overmann J."/>
            <person name="Amann R."/>
            <person name="Jetten M.S.M."/>
            <person name="Mascher T."/>
            <person name="Medema M.H."/>
            <person name="Devos D.P."/>
            <person name="Kaster A.-K."/>
            <person name="Ovreas L."/>
            <person name="Rohde M."/>
            <person name="Galperin M.Y."/>
            <person name="Jogler C."/>
        </authorList>
    </citation>
    <scope>NUCLEOTIDE SEQUENCE [LARGE SCALE GENOMIC DNA]</scope>
    <source>
        <strain evidence="3 4">V22</strain>
    </source>
</reference>
<gene>
    <name evidence="3" type="ORF">V22_03700</name>
</gene>
<evidence type="ECO:0000313" key="4">
    <source>
        <dbReference type="Proteomes" id="UP000319976"/>
    </source>
</evidence>
<dbReference type="Proteomes" id="UP000319976">
    <property type="component" value="Chromosome"/>
</dbReference>
<dbReference type="KEGG" id="chya:V22_03700"/>
<dbReference type="SUPFAM" id="SSF55961">
    <property type="entry name" value="Bet v1-like"/>
    <property type="match status" value="1"/>
</dbReference>
<feature type="domain" description="Coenzyme Q-binding protein COQ10 START" evidence="2">
    <location>
        <begin position="10"/>
        <end position="124"/>
    </location>
</feature>
<sequence>MPEYETRVTVAAPAEEVFDFLIKPENITKVTSPEAGLHFVSAPDEMELGSRSEVEVRGFGPAQKLIYEVAEFIRPDHFTEVLVKGPMKAFRNQHIFESRSGDCTAIINRIEFQPPGGMLGMLLNESLIRSTLAQGFEYRHKELITIFGEA</sequence>
<dbReference type="Pfam" id="PF03364">
    <property type="entry name" value="Polyketide_cyc"/>
    <property type="match status" value="1"/>
</dbReference>
<dbReference type="EMBL" id="CP036316">
    <property type="protein sequence ID" value="QDT63152.1"/>
    <property type="molecule type" value="Genomic_DNA"/>
</dbReference>
<evidence type="ECO:0000256" key="1">
    <source>
        <dbReference type="ARBA" id="ARBA00008918"/>
    </source>
</evidence>
<dbReference type="Gene3D" id="3.30.530.20">
    <property type="match status" value="1"/>
</dbReference>
<dbReference type="InterPro" id="IPR023393">
    <property type="entry name" value="START-like_dom_sf"/>
</dbReference>
<dbReference type="RefSeq" id="WP_145259241.1">
    <property type="nucleotide sequence ID" value="NZ_CP036316.1"/>
</dbReference>
<accession>A0A517T454</accession>
<keyword evidence="4" id="KW-1185">Reference proteome</keyword>
<dbReference type="OrthoDB" id="9801773at2"/>